<dbReference type="AlphaFoldDB" id="A0A0G4ET41"/>
<feature type="region of interest" description="Disordered" evidence="1">
    <location>
        <begin position="185"/>
        <end position="304"/>
    </location>
</feature>
<protein>
    <submittedName>
        <fullName evidence="2">Uncharacterized protein</fullName>
    </submittedName>
</protein>
<evidence type="ECO:0000313" key="2">
    <source>
        <dbReference type="EMBL" id="CEM00998.1"/>
    </source>
</evidence>
<name>A0A0G4ET41_VITBC</name>
<dbReference type="Proteomes" id="UP000041254">
    <property type="component" value="Unassembled WGS sequence"/>
</dbReference>
<sequence length="330" mass="36062">MQRPKRQEGKAPPCFACAVREEESAPGPGEILSDGSLACCRERSCPMSSEETKGDEGAERGLWEEEPLVLVDTKGNNCGYSIPLENSPDGLDFVVCQKAGSEGDFPLTGVPLTGRQVQPEDTAAGALLLDVMDSFKMAQSEVSDVLHKVVCTPGPCDGSLQSLRGMTDQEWEVLQVPRPLVKTIQDRINRASRDTSRGGQTIQRLRSKLMQREKQSTKMRQTDALEMTEDRQGNKRLDSDTEPDGDGSAVGAKERTSWQGKGGGEELVMTFDPPGSPDAATQRSPVVIRLPIPTTLEEKEEAGRELNRGLEKLQDAWRKPEGVHATEKES</sequence>
<evidence type="ECO:0000256" key="1">
    <source>
        <dbReference type="SAM" id="MobiDB-lite"/>
    </source>
</evidence>
<dbReference type="InParanoid" id="A0A0G4ET41"/>
<keyword evidence="3" id="KW-1185">Reference proteome</keyword>
<accession>A0A0G4ET41</accession>
<proteinExistence type="predicted"/>
<dbReference type="EMBL" id="CDMY01000304">
    <property type="protein sequence ID" value="CEM00998.1"/>
    <property type="molecule type" value="Genomic_DNA"/>
</dbReference>
<dbReference type="VEuPathDB" id="CryptoDB:Vbra_8100"/>
<evidence type="ECO:0000313" key="3">
    <source>
        <dbReference type="Proteomes" id="UP000041254"/>
    </source>
</evidence>
<reference evidence="2 3" key="1">
    <citation type="submission" date="2014-11" db="EMBL/GenBank/DDBJ databases">
        <authorList>
            <person name="Zhu J."/>
            <person name="Qi W."/>
            <person name="Song R."/>
        </authorList>
    </citation>
    <scope>NUCLEOTIDE SEQUENCE [LARGE SCALE GENOMIC DNA]</scope>
</reference>
<feature type="compositionally biased region" description="Basic and acidic residues" evidence="1">
    <location>
        <begin position="185"/>
        <end position="196"/>
    </location>
</feature>
<feature type="compositionally biased region" description="Basic and acidic residues" evidence="1">
    <location>
        <begin position="210"/>
        <end position="239"/>
    </location>
</feature>
<organism evidence="2 3">
    <name type="scientific">Vitrella brassicaformis (strain CCMP3155)</name>
    <dbReference type="NCBI Taxonomy" id="1169540"/>
    <lineage>
        <taxon>Eukaryota</taxon>
        <taxon>Sar</taxon>
        <taxon>Alveolata</taxon>
        <taxon>Colpodellida</taxon>
        <taxon>Vitrellaceae</taxon>
        <taxon>Vitrella</taxon>
    </lineage>
</organism>
<gene>
    <name evidence="2" type="ORF">Vbra_8100</name>
</gene>